<sequence>MRNTPNAVMTLPSSVFGFPRKSRRDQVIKVGEDMRCQNTPQKRRTVHASVTLLKRGGQSPGSSSLKMQTERMPRMEWAVSRKTKFSQTQEMLTTARSSS</sequence>
<feature type="region of interest" description="Disordered" evidence="1">
    <location>
        <begin position="54"/>
        <end position="99"/>
    </location>
</feature>
<dbReference type="Proteomes" id="UP000295703">
    <property type="component" value="Unassembled WGS sequence"/>
</dbReference>
<accession>A0A4V3HQZ5</accession>
<dbReference type="EMBL" id="RYZW01000839">
    <property type="protein sequence ID" value="TDZ29709.1"/>
    <property type="molecule type" value="Genomic_DNA"/>
</dbReference>
<organism evidence="2 3">
    <name type="scientific">Colletotrichum trifolii</name>
    <dbReference type="NCBI Taxonomy" id="5466"/>
    <lineage>
        <taxon>Eukaryota</taxon>
        <taxon>Fungi</taxon>
        <taxon>Dikarya</taxon>
        <taxon>Ascomycota</taxon>
        <taxon>Pezizomycotina</taxon>
        <taxon>Sordariomycetes</taxon>
        <taxon>Hypocreomycetidae</taxon>
        <taxon>Glomerellales</taxon>
        <taxon>Glomerellaceae</taxon>
        <taxon>Colletotrichum</taxon>
        <taxon>Colletotrichum orbiculare species complex</taxon>
    </lineage>
</organism>
<gene>
    <name evidence="2" type="ORF">CTRI78_v011914</name>
</gene>
<protein>
    <submittedName>
        <fullName evidence="2">Uncharacterized protein</fullName>
    </submittedName>
</protein>
<reference evidence="2 3" key="1">
    <citation type="submission" date="2018-12" db="EMBL/GenBank/DDBJ databases">
        <title>Genome sequence and assembly of Colletotrichum trifolii.</title>
        <authorList>
            <person name="Gan P."/>
            <person name="Shirasu K."/>
        </authorList>
    </citation>
    <scope>NUCLEOTIDE SEQUENCE [LARGE SCALE GENOMIC DNA]</scope>
    <source>
        <strain evidence="2 3">543-2</strain>
    </source>
</reference>
<comment type="caution">
    <text evidence="2">The sequence shown here is derived from an EMBL/GenBank/DDBJ whole genome shotgun (WGS) entry which is preliminary data.</text>
</comment>
<evidence type="ECO:0000313" key="2">
    <source>
        <dbReference type="EMBL" id="TDZ29709.1"/>
    </source>
</evidence>
<evidence type="ECO:0000313" key="3">
    <source>
        <dbReference type="Proteomes" id="UP000295703"/>
    </source>
</evidence>
<evidence type="ECO:0000256" key="1">
    <source>
        <dbReference type="SAM" id="MobiDB-lite"/>
    </source>
</evidence>
<feature type="compositionally biased region" description="Polar residues" evidence="1">
    <location>
        <begin position="85"/>
        <end position="99"/>
    </location>
</feature>
<dbReference type="AlphaFoldDB" id="A0A4V3HQZ5"/>
<keyword evidence="3" id="KW-1185">Reference proteome</keyword>
<name>A0A4V3HQZ5_COLTR</name>
<proteinExistence type="predicted"/>